<evidence type="ECO:0000313" key="7">
    <source>
        <dbReference type="EMBL" id="QDU33662.1"/>
    </source>
</evidence>
<dbReference type="EC" id="2.3.1.-" evidence="7"/>
<sequence>MARNQSKFTNWYQYMAARLAAMGLTMFDADRNLRTATELSKYFYLIDKRHRERARNSIAIAFPDWSPEQVDHVTRESFQHFLRLALEVIHTPREIQHDTWADRITVRNMGPTLEILNARQPAIMLTGHIGNWEVLGYYLAMLGYDIDAIARPIDNPLINDWLLGIREAKGMRIITKFDATERMLQVLNAGGTLGFIADQNAGDKGLFVPFFGRLASTYKSIGLLAMNQNIPVICGYAHRDTPGFSFEMGVVDTIYPEDWANQPDPLYYITARYSRALETMVRMRPAQYLWMHRRWKSRPRHERLGKPLPKALQRNIESLPWMTPKEMEILKHPPVSNPA</sequence>
<gene>
    <name evidence="7" type="primary">htrB</name>
    <name evidence="7" type="ORF">KS4_17180</name>
</gene>
<evidence type="ECO:0000313" key="8">
    <source>
        <dbReference type="Proteomes" id="UP000317369"/>
    </source>
</evidence>
<dbReference type="OrthoDB" id="9801955at2"/>
<dbReference type="AlphaFoldDB" id="A0A517YU24"/>
<dbReference type="InterPro" id="IPR004960">
    <property type="entry name" value="LipA_acyltrans"/>
</dbReference>
<keyword evidence="4 7" id="KW-0808">Transferase</keyword>
<reference evidence="7 8" key="1">
    <citation type="submission" date="2019-02" db="EMBL/GenBank/DDBJ databases">
        <title>Deep-cultivation of Planctomycetes and their phenomic and genomic characterization uncovers novel biology.</title>
        <authorList>
            <person name="Wiegand S."/>
            <person name="Jogler M."/>
            <person name="Boedeker C."/>
            <person name="Pinto D."/>
            <person name="Vollmers J."/>
            <person name="Rivas-Marin E."/>
            <person name="Kohn T."/>
            <person name="Peeters S.H."/>
            <person name="Heuer A."/>
            <person name="Rast P."/>
            <person name="Oberbeckmann S."/>
            <person name="Bunk B."/>
            <person name="Jeske O."/>
            <person name="Meyerdierks A."/>
            <person name="Storesund J.E."/>
            <person name="Kallscheuer N."/>
            <person name="Luecker S."/>
            <person name="Lage O.M."/>
            <person name="Pohl T."/>
            <person name="Merkel B.J."/>
            <person name="Hornburger P."/>
            <person name="Mueller R.-W."/>
            <person name="Bruemmer F."/>
            <person name="Labrenz M."/>
            <person name="Spormann A.M."/>
            <person name="Op den Camp H."/>
            <person name="Overmann J."/>
            <person name="Amann R."/>
            <person name="Jetten M.S.M."/>
            <person name="Mascher T."/>
            <person name="Medema M.H."/>
            <person name="Devos D.P."/>
            <person name="Kaster A.-K."/>
            <person name="Ovreas L."/>
            <person name="Rohde M."/>
            <person name="Galperin M.Y."/>
            <person name="Jogler C."/>
        </authorList>
    </citation>
    <scope>NUCLEOTIDE SEQUENCE [LARGE SCALE GENOMIC DNA]</scope>
    <source>
        <strain evidence="7 8">KS4</strain>
    </source>
</reference>
<dbReference type="CDD" id="cd07984">
    <property type="entry name" value="LPLAT_LABLAT-like"/>
    <property type="match status" value="1"/>
</dbReference>
<organism evidence="7 8">
    <name type="scientific">Poriferisphaera corsica</name>
    <dbReference type="NCBI Taxonomy" id="2528020"/>
    <lineage>
        <taxon>Bacteria</taxon>
        <taxon>Pseudomonadati</taxon>
        <taxon>Planctomycetota</taxon>
        <taxon>Phycisphaerae</taxon>
        <taxon>Phycisphaerales</taxon>
        <taxon>Phycisphaeraceae</taxon>
        <taxon>Poriferisphaera</taxon>
    </lineage>
</organism>
<dbReference type="EMBL" id="CP036425">
    <property type="protein sequence ID" value="QDU33662.1"/>
    <property type="molecule type" value="Genomic_DNA"/>
</dbReference>
<evidence type="ECO:0000256" key="6">
    <source>
        <dbReference type="ARBA" id="ARBA00023315"/>
    </source>
</evidence>
<evidence type="ECO:0000256" key="3">
    <source>
        <dbReference type="ARBA" id="ARBA00022519"/>
    </source>
</evidence>
<dbReference type="Proteomes" id="UP000317369">
    <property type="component" value="Chromosome"/>
</dbReference>
<keyword evidence="8" id="KW-1185">Reference proteome</keyword>
<comment type="subcellular location">
    <subcellularLocation>
        <location evidence="1">Cell inner membrane</location>
    </subcellularLocation>
</comment>
<dbReference type="PANTHER" id="PTHR30606">
    <property type="entry name" value="LIPID A BIOSYNTHESIS LAUROYL ACYLTRANSFERASE"/>
    <property type="match status" value="1"/>
</dbReference>
<dbReference type="GO" id="GO:0005886">
    <property type="term" value="C:plasma membrane"/>
    <property type="evidence" value="ECO:0007669"/>
    <property type="project" value="UniProtKB-SubCell"/>
</dbReference>
<proteinExistence type="predicted"/>
<dbReference type="Pfam" id="PF03279">
    <property type="entry name" value="Lip_A_acyltrans"/>
    <property type="match status" value="1"/>
</dbReference>
<protein>
    <submittedName>
        <fullName evidence="7">Lipid A biosynthesis lauroyl acyltransferase</fullName>
        <ecNumber evidence="7">2.3.1.-</ecNumber>
    </submittedName>
</protein>
<evidence type="ECO:0000256" key="1">
    <source>
        <dbReference type="ARBA" id="ARBA00004533"/>
    </source>
</evidence>
<dbReference type="PANTHER" id="PTHR30606:SF10">
    <property type="entry name" value="PHOSPHATIDYLINOSITOL MANNOSIDE ACYLTRANSFERASE"/>
    <property type="match status" value="1"/>
</dbReference>
<keyword evidence="5" id="KW-0472">Membrane</keyword>
<dbReference type="GO" id="GO:0016746">
    <property type="term" value="F:acyltransferase activity"/>
    <property type="evidence" value="ECO:0007669"/>
    <property type="project" value="UniProtKB-KW"/>
</dbReference>
<name>A0A517YU24_9BACT</name>
<keyword evidence="3" id="KW-0997">Cell inner membrane</keyword>
<dbReference type="GO" id="GO:0009247">
    <property type="term" value="P:glycolipid biosynthetic process"/>
    <property type="evidence" value="ECO:0007669"/>
    <property type="project" value="UniProtKB-ARBA"/>
</dbReference>
<evidence type="ECO:0000256" key="2">
    <source>
        <dbReference type="ARBA" id="ARBA00022475"/>
    </source>
</evidence>
<evidence type="ECO:0000256" key="4">
    <source>
        <dbReference type="ARBA" id="ARBA00022679"/>
    </source>
</evidence>
<evidence type="ECO:0000256" key="5">
    <source>
        <dbReference type="ARBA" id="ARBA00023136"/>
    </source>
</evidence>
<dbReference type="RefSeq" id="WP_145076877.1">
    <property type="nucleotide sequence ID" value="NZ_CP036425.1"/>
</dbReference>
<keyword evidence="2" id="KW-1003">Cell membrane</keyword>
<dbReference type="KEGG" id="pcor:KS4_17180"/>
<accession>A0A517YU24</accession>
<keyword evidence="6 7" id="KW-0012">Acyltransferase</keyword>